<dbReference type="NCBIfam" id="TIGR04282">
    <property type="entry name" value="glyco_like_cofC"/>
    <property type="match status" value="1"/>
</dbReference>
<reference evidence="1" key="1">
    <citation type="submission" date="2017-08" db="EMBL/GenBank/DDBJ databases">
        <authorList>
            <person name="Imhoff J.F."/>
            <person name="Rahn T."/>
            <person name="Kuenzel S."/>
            <person name="Neulinger S.C."/>
        </authorList>
    </citation>
    <scope>NUCLEOTIDE SEQUENCE</scope>
    <source>
        <strain evidence="1">DSM 9154</strain>
    </source>
</reference>
<evidence type="ECO:0000313" key="1">
    <source>
        <dbReference type="EMBL" id="MBK1696297.1"/>
    </source>
</evidence>
<dbReference type="Gene3D" id="3.90.550.10">
    <property type="entry name" value="Spore Coat Polysaccharide Biosynthesis Protein SpsA, Chain A"/>
    <property type="match status" value="1"/>
</dbReference>
<dbReference type="PANTHER" id="PTHR36529:SF1">
    <property type="entry name" value="GLYCOSYLTRANSFERASE"/>
    <property type="match status" value="1"/>
</dbReference>
<dbReference type="InterPro" id="IPR029044">
    <property type="entry name" value="Nucleotide-diphossugar_trans"/>
</dbReference>
<name>A0A934UYQ9_9PROT</name>
<comment type="caution">
    <text evidence="1">The sequence shown here is derived from an EMBL/GenBank/DDBJ whole genome shotgun (WGS) entry which is preliminary data.</text>
</comment>
<dbReference type="Proteomes" id="UP000778970">
    <property type="component" value="Unassembled WGS sequence"/>
</dbReference>
<organism evidence="1 2">
    <name type="scientific">Rhodovibrio salinarum</name>
    <dbReference type="NCBI Taxonomy" id="1087"/>
    <lineage>
        <taxon>Bacteria</taxon>
        <taxon>Pseudomonadati</taxon>
        <taxon>Pseudomonadota</taxon>
        <taxon>Alphaproteobacteria</taxon>
        <taxon>Rhodospirillales</taxon>
        <taxon>Rhodovibrionaceae</taxon>
        <taxon>Rhodovibrio</taxon>
    </lineage>
</organism>
<dbReference type="AlphaFoldDB" id="A0A934UYQ9"/>
<dbReference type="Pfam" id="PF09837">
    <property type="entry name" value="DUF2064"/>
    <property type="match status" value="1"/>
</dbReference>
<dbReference type="EMBL" id="NRRE01000013">
    <property type="protein sequence ID" value="MBK1696297.1"/>
    <property type="molecule type" value="Genomic_DNA"/>
</dbReference>
<accession>A0A934UYQ9</accession>
<sequence length="203" mass="22175">MASTRHLVIFARQPQIGVGKRRLARGVGDLNAWRFQRLMLARLLHRVAGDPRWTTWLAVTPDSAAVRPTWLPRAAYGAVTAIPQGRGDLGARMARPMRTLPAGPVVIVGSDVPGIDRHHVAHAFFALGRTDAVLGPAADGGYWLIGLGPRARKRPPFDGVRWSGPYALADSCWNLGRAGLRWALLARLSDVDEATDLSPDHFR</sequence>
<gene>
    <name evidence="1" type="ORF">CKO21_03455</name>
</gene>
<evidence type="ECO:0000313" key="2">
    <source>
        <dbReference type="Proteomes" id="UP000778970"/>
    </source>
</evidence>
<evidence type="ECO:0008006" key="3">
    <source>
        <dbReference type="Google" id="ProtNLM"/>
    </source>
</evidence>
<keyword evidence="2" id="KW-1185">Reference proteome</keyword>
<dbReference type="PANTHER" id="PTHR36529">
    <property type="entry name" value="SLL1095 PROTEIN"/>
    <property type="match status" value="1"/>
</dbReference>
<dbReference type="InterPro" id="IPR018641">
    <property type="entry name" value="Trfase_1_rSAM/seldom-assoc"/>
</dbReference>
<dbReference type="SUPFAM" id="SSF53448">
    <property type="entry name" value="Nucleotide-diphospho-sugar transferases"/>
    <property type="match status" value="1"/>
</dbReference>
<reference evidence="1" key="2">
    <citation type="journal article" date="2020" name="Microorganisms">
        <title>Osmotic Adaptation and Compatible Solute Biosynthesis of Phototrophic Bacteria as Revealed from Genome Analyses.</title>
        <authorList>
            <person name="Imhoff J.F."/>
            <person name="Rahn T."/>
            <person name="Kunzel S."/>
            <person name="Keller A."/>
            <person name="Neulinger S.C."/>
        </authorList>
    </citation>
    <scope>NUCLEOTIDE SEQUENCE</scope>
    <source>
        <strain evidence="1">DSM 9154</strain>
    </source>
</reference>
<protein>
    <recommendedName>
        <fullName evidence="3">Glycosyltransferase</fullName>
    </recommendedName>
</protein>
<dbReference type="RefSeq" id="WP_037255732.1">
    <property type="nucleotide sequence ID" value="NZ_NRRE01000013.1"/>
</dbReference>
<proteinExistence type="predicted"/>